<feature type="transmembrane region" description="Helical" evidence="1">
    <location>
        <begin position="6"/>
        <end position="24"/>
    </location>
</feature>
<keyword evidence="1" id="KW-1133">Transmembrane helix</keyword>
<keyword evidence="1" id="KW-0472">Membrane</keyword>
<keyword evidence="1" id="KW-0812">Transmembrane</keyword>
<dbReference type="AlphaFoldDB" id="E5B9P7"/>
<organism evidence="2">
    <name type="scientific">Erwinia amylovora ATCC BAA-2158</name>
    <dbReference type="NCBI Taxonomy" id="889211"/>
    <lineage>
        <taxon>Bacteria</taxon>
        <taxon>Pseudomonadati</taxon>
        <taxon>Pseudomonadota</taxon>
        <taxon>Gammaproteobacteria</taxon>
        <taxon>Enterobacterales</taxon>
        <taxon>Erwiniaceae</taxon>
        <taxon>Erwinia</taxon>
    </lineage>
</organism>
<dbReference type="EMBL" id="FR719197">
    <property type="protein sequence ID" value="CBX82124.1"/>
    <property type="molecule type" value="Genomic_DNA"/>
</dbReference>
<gene>
    <name evidence="2" type="ORF">EAIL5_3304</name>
</gene>
<proteinExistence type="predicted"/>
<accession>E5B9P7</accession>
<feature type="transmembrane region" description="Helical" evidence="1">
    <location>
        <begin position="36"/>
        <end position="57"/>
    </location>
</feature>
<name>E5B9P7_ERWAM</name>
<protein>
    <submittedName>
        <fullName evidence="2">Uncharacterized protein</fullName>
    </submittedName>
</protein>
<evidence type="ECO:0000313" key="2">
    <source>
        <dbReference type="EMBL" id="CBX82124.1"/>
    </source>
</evidence>
<evidence type="ECO:0000256" key="1">
    <source>
        <dbReference type="SAM" id="Phobius"/>
    </source>
</evidence>
<reference evidence="2" key="1">
    <citation type="journal article" date="2011" name="J. Bacteriol.">
        <title>Genome Sequence of an Erwinia amylovora Strain with Pathogenicity Restricted to Rubus Plants.</title>
        <authorList>
            <person name="Powney R."/>
            <person name="Smits T.H."/>
            <person name="Sawbridge T."/>
            <person name="Frey B."/>
            <person name="Blom J."/>
            <person name="Frey J.E."/>
            <person name="Plummer K.M."/>
            <person name="Beer S.V."/>
            <person name="Luck J."/>
            <person name="Duffy B."/>
            <person name="Rodoni B."/>
        </authorList>
    </citation>
    <scope>NUCLEOTIDE SEQUENCE</scope>
    <source>
        <strain evidence="2">ATCC BAA-2158</strain>
    </source>
</reference>
<sequence length="59" mass="6983">MKGGSYFFISIFIIFYLNQHYSFYSKMYLPKAVDKYIIMPSALSYFGYVTWCGSCLLQH</sequence>